<dbReference type="SUPFAM" id="SSF47413">
    <property type="entry name" value="lambda repressor-like DNA-binding domains"/>
    <property type="match status" value="1"/>
</dbReference>
<dbReference type="PANTHER" id="PTHR30146:SF136">
    <property type="entry name" value="NTD BIOSYNTHESIS OPERON REGULATOR NTDR"/>
    <property type="match status" value="1"/>
</dbReference>
<evidence type="ECO:0000256" key="2">
    <source>
        <dbReference type="ARBA" id="ARBA00023125"/>
    </source>
</evidence>
<organism evidence="5 6">
    <name type="scientific">Vagococcus vulneris</name>
    <dbReference type="NCBI Taxonomy" id="1977869"/>
    <lineage>
        <taxon>Bacteria</taxon>
        <taxon>Bacillati</taxon>
        <taxon>Bacillota</taxon>
        <taxon>Bacilli</taxon>
        <taxon>Lactobacillales</taxon>
        <taxon>Enterococcaceae</taxon>
        <taxon>Vagococcus</taxon>
    </lineage>
</organism>
<dbReference type="OrthoDB" id="9775106at2"/>
<dbReference type="Gene3D" id="1.10.260.40">
    <property type="entry name" value="lambda repressor-like DNA-binding domains"/>
    <property type="match status" value="1"/>
</dbReference>
<dbReference type="Gene3D" id="3.40.50.2300">
    <property type="match status" value="2"/>
</dbReference>
<accession>A0A429ZST3</accession>
<feature type="domain" description="HTH lacI-type" evidence="4">
    <location>
        <begin position="2"/>
        <end position="56"/>
    </location>
</feature>
<reference evidence="5 6" key="1">
    <citation type="submission" date="2017-05" db="EMBL/GenBank/DDBJ databases">
        <title>Vagococcus spp. assemblies.</title>
        <authorList>
            <person name="Gulvik C.A."/>
        </authorList>
    </citation>
    <scope>NUCLEOTIDE SEQUENCE [LARGE SCALE GENOMIC DNA]</scope>
    <source>
        <strain evidence="5 6">SS1995</strain>
    </source>
</reference>
<evidence type="ECO:0000313" key="6">
    <source>
        <dbReference type="Proteomes" id="UP000287857"/>
    </source>
</evidence>
<dbReference type="PROSITE" id="PS50932">
    <property type="entry name" value="HTH_LACI_2"/>
    <property type="match status" value="1"/>
</dbReference>
<dbReference type="SUPFAM" id="SSF53822">
    <property type="entry name" value="Periplasmic binding protein-like I"/>
    <property type="match status" value="1"/>
</dbReference>
<evidence type="ECO:0000259" key="4">
    <source>
        <dbReference type="PROSITE" id="PS50932"/>
    </source>
</evidence>
<proteinExistence type="predicted"/>
<dbReference type="SMART" id="SM00354">
    <property type="entry name" value="HTH_LACI"/>
    <property type="match status" value="1"/>
</dbReference>
<name>A0A429ZST3_9ENTE</name>
<keyword evidence="3" id="KW-0804">Transcription</keyword>
<evidence type="ECO:0000313" key="5">
    <source>
        <dbReference type="EMBL" id="RST96735.1"/>
    </source>
</evidence>
<dbReference type="InterPro" id="IPR001761">
    <property type="entry name" value="Peripla_BP/Lac1_sug-bd_dom"/>
</dbReference>
<dbReference type="GO" id="GO:0003700">
    <property type="term" value="F:DNA-binding transcription factor activity"/>
    <property type="evidence" value="ECO:0007669"/>
    <property type="project" value="TreeGrafter"/>
</dbReference>
<keyword evidence="1" id="KW-0805">Transcription regulation</keyword>
<evidence type="ECO:0000256" key="3">
    <source>
        <dbReference type="ARBA" id="ARBA00023163"/>
    </source>
</evidence>
<dbReference type="Pfam" id="PF00532">
    <property type="entry name" value="Peripla_BP_1"/>
    <property type="match status" value="1"/>
</dbReference>
<dbReference type="RefSeq" id="WP_125984751.1">
    <property type="nucleotide sequence ID" value="NZ_NGJS01000023.1"/>
</dbReference>
<dbReference type="Proteomes" id="UP000287857">
    <property type="component" value="Unassembled WGS sequence"/>
</dbReference>
<dbReference type="InterPro" id="IPR028082">
    <property type="entry name" value="Peripla_BP_I"/>
</dbReference>
<dbReference type="Pfam" id="PF00356">
    <property type="entry name" value="LacI"/>
    <property type="match status" value="1"/>
</dbReference>
<comment type="caution">
    <text evidence="5">The sequence shown here is derived from an EMBL/GenBank/DDBJ whole genome shotgun (WGS) entry which is preliminary data.</text>
</comment>
<dbReference type="AlphaFoldDB" id="A0A429ZST3"/>
<dbReference type="CDD" id="cd06286">
    <property type="entry name" value="PBP1_CcpB-like"/>
    <property type="match status" value="1"/>
</dbReference>
<protein>
    <submittedName>
        <fullName evidence="5">LacI family transcriptional regulator</fullName>
    </submittedName>
</protein>
<dbReference type="InterPro" id="IPR010982">
    <property type="entry name" value="Lambda_DNA-bd_dom_sf"/>
</dbReference>
<dbReference type="EMBL" id="NGJS01000023">
    <property type="protein sequence ID" value="RST96735.1"/>
    <property type="molecule type" value="Genomic_DNA"/>
</dbReference>
<sequence>MATIKDVAKLADLSVSTVSRYLNNHPYISDEKRERIQSAMDELHYVPSSIATQLRSKKGTMIGVLVSRITNPFFSYLVDAIEKQAKKDNYNVLIMQTYDDPNAEIKMLDMLKQQVISGVIMCSIEIDIKLLESYQEFGPIVLCNENMPHSILPQVVTNQEQAVYQGIGYLINQGYHKIAYCTGGTLTSKGHGKYRTRGFEQALLDNKLPFKKHWIFQDTHTIADGRQVAKELLALSKTERPDAIFTNSDEVATGIMEYCLNHKVAIPNELAIMGFDNQPFTSVLAVPLTTIAQPIAALGEESTRLLIAKLEGTAYLINQEKLNLTLIKRESA</sequence>
<dbReference type="PANTHER" id="PTHR30146">
    <property type="entry name" value="LACI-RELATED TRANSCRIPTIONAL REPRESSOR"/>
    <property type="match status" value="1"/>
</dbReference>
<dbReference type="CDD" id="cd01392">
    <property type="entry name" value="HTH_LacI"/>
    <property type="match status" value="1"/>
</dbReference>
<evidence type="ECO:0000256" key="1">
    <source>
        <dbReference type="ARBA" id="ARBA00023015"/>
    </source>
</evidence>
<dbReference type="InterPro" id="IPR000843">
    <property type="entry name" value="HTH_LacI"/>
</dbReference>
<keyword evidence="2" id="KW-0238">DNA-binding</keyword>
<dbReference type="GO" id="GO:0000976">
    <property type="term" value="F:transcription cis-regulatory region binding"/>
    <property type="evidence" value="ECO:0007669"/>
    <property type="project" value="TreeGrafter"/>
</dbReference>
<keyword evidence="6" id="KW-1185">Reference proteome</keyword>
<gene>
    <name evidence="5" type="ORF">CBF37_10765</name>
</gene>